<proteinExistence type="predicted"/>
<evidence type="ECO:0000313" key="3">
    <source>
        <dbReference type="Proteomes" id="UP000011087"/>
    </source>
</evidence>
<dbReference type="KEGG" id="gtt:GUITHDRAFT_145341"/>
<reference evidence="1 3" key="1">
    <citation type="journal article" date="2012" name="Nature">
        <title>Algal genomes reveal evolutionary mosaicism and the fate of nucleomorphs.</title>
        <authorList>
            <consortium name="DOE Joint Genome Institute"/>
            <person name="Curtis B.A."/>
            <person name="Tanifuji G."/>
            <person name="Burki F."/>
            <person name="Gruber A."/>
            <person name="Irimia M."/>
            <person name="Maruyama S."/>
            <person name="Arias M.C."/>
            <person name="Ball S.G."/>
            <person name="Gile G.H."/>
            <person name="Hirakawa Y."/>
            <person name="Hopkins J.F."/>
            <person name="Kuo A."/>
            <person name="Rensing S.A."/>
            <person name="Schmutz J."/>
            <person name="Symeonidi A."/>
            <person name="Elias M."/>
            <person name="Eveleigh R.J."/>
            <person name="Herman E.K."/>
            <person name="Klute M.J."/>
            <person name="Nakayama T."/>
            <person name="Obornik M."/>
            <person name="Reyes-Prieto A."/>
            <person name="Armbrust E.V."/>
            <person name="Aves S.J."/>
            <person name="Beiko R.G."/>
            <person name="Coutinho P."/>
            <person name="Dacks J.B."/>
            <person name="Durnford D.G."/>
            <person name="Fast N.M."/>
            <person name="Green B.R."/>
            <person name="Grisdale C.J."/>
            <person name="Hempel F."/>
            <person name="Henrissat B."/>
            <person name="Hoppner M.P."/>
            <person name="Ishida K."/>
            <person name="Kim E."/>
            <person name="Koreny L."/>
            <person name="Kroth P.G."/>
            <person name="Liu Y."/>
            <person name="Malik S.B."/>
            <person name="Maier U.G."/>
            <person name="McRose D."/>
            <person name="Mock T."/>
            <person name="Neilson J.A."/>
            <person name="Onodera N.T."/>
            <person name="Poole A.M."/>
            <person name="Pritham E.J."/>
            <person name="Richards T.A."/>
            <person name="Rocap G."/>
            <person name="Roy S.W."/>
            <person name="Sarai C."/>
            <person name="Schaack S."/>
            <person name="Shirato S."/>
            <person name="Slamovits C.H."/>
            <person name="Spencer D.F."/>
            <person name="Suzuki S."/>
            <person name="Worden A.Z."/>
            <person name="Zauner S."/>
            <person name="Barry K."/>
            <person name="Bell C."/>
            <person name="Bharti A.K."/>
            <person name="Crow J.A."/>
            <person name="Grimwood J."/>
            <person name="Kramer R."/>
            <person name="Lindquist E."/>
            <person name="Lucas S."/>
            <person name="Salamov A."/>
            <person name="McFadden G.I."/>
            <person name="Lane C.E."/>
            <person name="Keeling P.J."/>
            <person name="Gray M.W."/>
            <person name="Grigoriev I.V."/>
            <person name="Archibald J.M."/>
        </authorList>
    </citation>
    <scope>NUCLEOTIDE SEQUENCE</scope>
    <source>
        <strain evidence="1 3">CCMP2712</strain>
    </source>
</reference>
<dbReference type="GeneID" id="17293688"/>
<dbReference type="Proteomes" id="UP000011087">
    <property type="component" value="Unassembled WGS sequence"/>
</dbReference>
<dbReference type="PaxDb" id="55529-EKX36985"/>
<dbReference type="HOGENOM" id="CLU_1182077_0_0_1"/>
<reference evidence="3" key="2">
    <citation type="submission" date="2012-11" db="EMBL/GenBank/DDBJ databases">
        <authorList>
            <person name="Kuo A."/>
            <person name="Curtis B.A."/>
            <person name="Tanifuji G."/>
            <person name="Burki F."/>
            <person name="Gruber A."/>
            <person name="Irimia M."/>
            <person name="Maruyama S."/>
            <person name="Arias M.C."/>
            <person name="Ball S.G."/>
            <person name="Gile G.H."/>
            <person name="Hirakawa Y."/>
            <person name="Hopkins J.F."/>
            <person name="Rensing S.A."/>
            <person name="Schmutz J."/>
            <person name="Symeonidi A."/>
            <person name="Elias M."/>
            <person name="Eveleigh R.J."/>
            <person name="Herman E.K."/>
            <person name="Klute M.J."/>
            <person name="Nakayama T."/>
            <person name="Obornik M."/>
            <person name="Reyes-Prieto A."/>
            <person name="Armbrust E.V."/>
            <person name="Aves S.J."/>
            <person name="Beiko R.G."/>
            <person name="Coutinho P."/>
            <person name="Dacks J.B."/>
            <person name="Durnford D.G."/>
            <person name="Fast N.M."/>
            <person name="Green B.R."/>
            <person name="Grisdale C."/>
            <person name="Hempe F."/>
            <person name="Henrissat B."/>
            <person name="Hoppner M.P."/>
            <person name="Ishida K.-I."/>
            <person name="Kim E."/>
            <person name="Koreny L."/>
            <person name="Kroth P.G."/>
            <person name="Liu Y."/>
            <person name="Malik S.-B."/>
            <person name="Maier U.G."/>
            <person name="McRose D."/>
            <person name="Mock T."/>
            <person name="Neilson J.A."/>
            <person name="Onodera N.T."/>
            <person name="Poole A.M."/>
            <person name="Pritham E.J."/>
            <person name="Richards T.A."/>
            <person name="Rocap G."/>
            <person name="Roy S.W."/>
            <person name="Sarai C."/>
            <person name="Schaack S."/>
            <person name="Shirato S."/>
            <person name="Slamovits C.H."/>
            <person name="Spencer D.F."/>
            <person name="Suzuki S."/>
            <person name="Worden A.Z."/>
            <person name="Zauner S."/>
            <person name="Barry K."/>
            <person name="Bell C."/>
            <person name="Bharti A.K."/>
            <person name="Crow J.A."/>
            <person name="Grimwood J."/>
            <person name="Kramer R."/>
            <person name="Lindquist E."/>
            <person name="Lucas S."/>
            <person name="Salamov A."/>
            <person name="McFadden G.I."/>
            <person name="Lane C.E."/>
            <person name="Keeling P.J."/>
            <person name="Gray M.W."/>
            <person name="Grigoriev I.V."/>
            <person name="Archibald J.M."/>
        </authorList>
    </citation>
    <scope>NUCLEOTIDE SEQUENCE</scope>
    <source>
        <strain evidence="3">CCMP2712</strain>
    </source>
</reference>
<evidence type="ECO:0000313" key="2">
    <source>
        <dbReference type="EnsemblProtists" id="EKX36985"/>
    </source>
</evidence>
<organism evidence="1">
    <name type="scientific">Guillardia theta (strain CCMP2712)</name>
    <name type="common">Cryptophyte</name>
    <dbReference type="NCBI Taxonomy" id="905079"/>
    <lineage>
        <taxon>Eukaryota</taxon>
        <taxon>Cryptophyceae</taxon>
        <taxon>Pyrenomonadales</taxon>
        <taxon>Geminigeraceae</taxon>
        <taxon>Guillardia</taxon>
    </lineage>
</organism>
<accession>L1IMF8</accession>
<dbReference type="EnsemblProtists" id="EKX36985">
    <property type="protein sequence ID" value="EKX36985"/>
    <property type="gene ID" value="GUITHDRAFT_145341"/>
</dbReference>
<dbReference type="EMBL" id="JH993065">
    <property type="protein sequence ID" value="EKX36985.1"/>
    <property type="molecule type" value="Genomic_DNA"/>
</dbReference>
<dbReference type="AlphaFoldDB" id="L1IMF8"/>
<keyword evidence="3" id="KW-1185">Reference proteome</keyword>
<gene>
    <name evidence="1" type="ORF">GUITHDRAFT_145341</name>
</gene>
<dbReference type="RefSeq" id="XP_005823965.1">
    <property type="nucleotide sequence ID" value="XM_005823908.1"/>
</dbReference>
<evidence type="ECO:0000313" key="1">
    <source>
        <dbReference type="EMBL" id="EKX36985.1"/>
    </source>
</evidence>
<reference evidence="2" key="3">
    <citation type="submission" date="2016-03" db="UniProtKB">
        <authorList>
            <consortium name="EnsemblProtists"/>
        </authorList>
    </citation>
    <scope>IDENTIFICATION</scope>
</reference>
<sequence length="235" mass="26975">MGSEHKSFMACEHGEDEKACVRDRRGRAVDATENGSDCASCHDVNNQPEHFEQDEQAEMWTEYGRAIEDLTKSTLCPFIMVDLSRDNNPILFASTSMCEIDVGVQWHTTHRTSLWDYLEGKLSDCDYSAIENAMRQPFVEFSTCFEWAPDTSSSQWLHVSLRQDDKFKCPFVTICFYDVTNLVEQYDVQNLEDKCREIETTQLYTCTTSFSVLHAMMMDDDKSEADGLENETPSL</sequence>
<name>L1IMF8_GUITC</name>
<protein>
    <submittedName>
        <fullName evidence="1 2">Uncharacterized protein</fullName>
    </submittedName>
</protein>